<dbReference type="GO" id="GO:0016787">
    <property type="term" value="F:hydrolase activity"/>
    <property type="evidence" value="ECO:0007669"/>
    <property type="project" value="UniProtKB-KW"/>
</dbReference>
<dbReference type="Gene3D" id="1.50.10.10">
    <property type="match status" value="1"/>
</dbReference>
<dbReference type="PANTHER" id="PTHR41814:SF1">
    <property type="entry name" value="CELLULASE"/>
    <property type="match status" value="1"/>
</dbReference>
<dbReference type="AlphaFoldDB" id="A0A409XXC3"/>
<dbReference type="GO" id="GO:0005975">
    <property type="term" value="P:carbohydrate metabolic process"/>
    <property type="evidence" value="ECO:0007669"/>
    <property type="project" value="InterPro"/>
</dbReference>
<evidence type="ECO:0000256" key="1">
    <source>
        <dbReference type="ARBA" id="ARBA00022801"/>
    </source>
</evidence>
<organism evidence="3 4">
    <name type="scientific">Gymnopilus dilepis</name>
    <dbReference type="NCBI Taxonomy" id="231916"/>
    <lineage>
        <taxon>Eukaryota</taxon>
        <taxon>Fungi</taxon>
        <taxon>Dikarya</taxon>
        <taxon>Basidiomycota</taxon>
        <taxon>Agaricomycotina</taxon>
        <taxon>Agaricomycetes</taxon>
        <taxon>Agaricomycetidae</taxon>
        <taxon>Agaricales</taxon>
        <taxon>Agaricineae</taxon>
        <taxon>Hymenogastraceae</taxon>
        <taxon>Gymnopilus</taxon>
    </lineage>
</organism>
<evidence type="ECO:0008006" key="5">
    <source>
        <dbReference type="Google" id="ProtNLM"/>
    </source>
</evidence>
<dbReference type="InterPro" id="IPR010905">
    <property type="entry name" value="Glyco_hydro_88"/>
</dbReference>
<keyword evidence="2" id="KW-0732">Signal</keyword>
<keyword evidence="4" id="KW-1185">Reference proteome</keyword>
<gene>
    <name evidence="3" type="ORF">CVT26_008449</name>
</gene>
<protein>
    <recommendedName>
        <fullName evidence="5">Six-hairpin glycosidase</fullName>
    </recommendedName>
</protein>
<reference evidence="3 4" key="1">
    <citation type="journal article" date="2018" name="Evol. Lett.">
        <title>Horizontal gene cluster transfer increased hallucinogenic mushroom diversity.</title>
        <authorList>
            <person name="Reynolds H.T."/>
            <person name="Vijayakumar V."/>
            <person name="Gluck-Thaler E."/>
            <person name="Korotkin H.B."/>
            <person name="Matheny P.B."/>
            <person name="Slot J.C."/>
        </authorList>
    </citation>
    <scope>NUCLEOTIDE SEQUENCE [LARGE SCALE GENOMIC DNA]</scope>
    <source>
        <strain evidence="3 4">SRW20</strain>
    </source>
</reference>
<dbReference type="InParanoid" id="A0A409XXC3"/>
<evidence type="ECO:0000256" key="2">
    <source>
        <dbReference type="SAM" id="SignalP"/>
    </source>
</evidence>
<dbReference type="InterPro" id="IPR008928">
    <property type="entry name" value="6-hairpin_glycosidase_sf"/>
</dbReference>
<name>A0A409XXC3_9AGAR</name>
<feature type="chain" id="PRO_5019245661" description="Six-hairpin glycosidase" evidence="2">
    <location>
        <begin position="27"/>
        <end position="448"/>
    </location>
</feature>
<dbReference type="SUPFAM" id="SSF48208">
    <property type="entry name" value="Six-hairpin glycosidases"/>
    <property type="match status" value="1"/>
</dbReference>
<sequence>MYTLKPRLAKSTFIWTLLLASTLAEGQNLTDGQIAVISARLAESALESWELGTRAQTILELNATEYSVFSSTPLPPPSSIPSSLSSSGGLAPFFSIAHDVVVNRTKANNGTTGPQPLISGDGAAADPASIGVCVLIANWTGQDAGQVDYAGAATDQLNYLLQDVPRTSDGAISHRVSQVQLWSDFVYMVPPFLAYYGVTTRNRTLVEEAYNQIKLYRNYLRDPNSSMWRHVLLGASENDEGFWSTGNGWAAAGMLRVLATMRQSEYANTFKNEQKDLSSWVQEIHAGVYKHLDNTNIFTNYADQPSTAQGNFYDASSTSLLASTVYRASLLLNQHTYLPFAERSRKTLFSTNSSSDITSNSSTSLQGYQHLTPEGWLTPVVNPHSYGLQGNISAEGQAFVIQLHAAYREWVQAGSKGANAAASWRMESHKAKVILGVGFVLGFVGVTV</sequence>
<evidence type="ECO:0000313" key="4">
    <source>
        <dbReference type="Proteomes" id="UP000284706"/>
    </source>
</evidence>
<dbReference type="EMBL" id="NHYE01001426">
    <property type="protein sequence ID" value="PPQ95428.1"/>
    <property type="molecule type" value="Genomic_DNA"/>
</dbReference>
<proteinExistence type="predicted"/>
<dbReference type="Proteomes" id="UP000284706">
    <property type="component" value="Unassembled WGS sequence"/>
</dbReference>
<dbReference type="Pfam" id="PF07470">
    <property type="entry name" value="Glyco_hydro_88"/>
    <property type="match status" value="1"/>
</dbReference>
<dbReference type="OrthoDB" id="4138492at2759"/>
<evidence type="ECO:0000313" key="3">
    <source>
        <dbReference type="EMBL" id="PPQ95428.1"/>
    </source>
</evidence>
<dbReference type="InterPro" id="IPR012341">
    <property type="entry name" value="6hp_glycosidase-like_sf"/>
</dbReference>
<comment type="caution">
    <text evidence="3">The sequence shown here is derived from an EMBL/GenBank/DDBJ whole genome shotgun (WGS) entry which is preliminary data.</text>
</comment>
<accession>A0A409XXC3</accession>
<keyword evidence="1" id="KW-0378">Hydrolase</keyword>
<dbReference type="PANTHER" id="PTHR41814">
    <property type="entry name" value="EXPRESSED PROTEIN"/>
    <property type="match status" value="1"/>
</dbReference>
<feature type="signal peptide" evidence="2">
    <location>
        <begin position="1"/>
        <end position="26"/>
    </location>
</feature>